<keyword evidence="2" id="KW-1185">Reference proteome</keyword>
<sequence length="89" mass="10182">MGMNELSWIGNDGTALSVRYIVLREILSNFPFNELPYSFNANIKQFPTSTATCKEVVTRNSLLFEKYLRNVAIIITERNRPLNLLCPIS</sequence>
<evidence type="ECO:0000313" key="2">
    <source>
        <dbReference type="Proteomes" id="UP000824533"/>
    </source>
</evidence>
<comment type="caution">
    <text evidence="1">The sequence shown here is derived from an EMBL/GenBank/DDBJ whole genome shotgun (WGS) entry which is preliminary data.</text>
</comment>
<name>A0ACC1CTQ9_9NEOP</name>
<gene>
    <name evidence="1" type="ORF">K1T71_009084</name>
</gene>
<reference evidence="1 2" key="1">
    <citation type="journal article" date="2021" name="Front. Genet.">
        <title>Chromosome-Level Genome Assembly Reveals Significant Gene Expansion in the Toll and IMD Signaling Pathways of Dendrolimus kikuchii.</title>
        <authorList>
            <person name="Zhou J."/>
            <person name="Wu P."/>
            <person name="Xiong Z."/>
            <person name="Liu N."/>
            <person name="Zhao N."/>
            <person name="Ji M."/>
            <person name="Qiu Y."/>
            <person name="Yang B."/>
        </authorList>
    </citation>
    <scope>NUCLEOTIDE SEQUENCE [LARGE SCALE GENOMIC DNA]</scope>
    <source>
        <strain evidence="1">Ann1</strain>
    </source>
</reference>
<dbReference type="EMBL" id="CM034402">
    <property type="protein sequence ID" value="KAJ0174943.1"/>
    <property type="molecule type" value="Genomic_DNA"/>
</dbReference>
<proteinExistence type="predicted"/>
<dbReference type="Proteomes" id="UP000824533">
    <property type="component" value="Linkage Group LG16"/>
</dbReference>
<evidence type="ECO:0000313" key="1">
    <source>
        <dbReference type="EMBL" id="KAJ0174943.1"/>
    </source>
</evidence>
<accession>A0ACC1CTQ9</accession>
<organism evidence="1 2">
    <name type="scientific">Dendrolimus kikuchii</name>
    <dbReference type="NCBI Taxonomy" id="765133"/>
    <lineage>
        <taxon>Eukaryota</taxon>
        <taxon>Metazoa</taxon>
        <taxon>Ecdysozoa</taxon>
        <taxon>Arthropoda</taxon>
        <taxon>Hexapoda</taxon>
        <taxon>Insecta</taxon>
        <taxon>Pterygota</taxon>
        <taxon>Neoptera</taxon>
        <taxon>Endopterygota</taxon>
        <taxon>Lepidoptera</taxon>
        <taxon>Glossata</taxon>
        <taxon>Ditrysia</taxon>
        <taxon>Bombycoidea</taxon>
        <taxon>Lasiocampidae</taxon>
        <taxon>Dendrolimus</taxon>
    </lineage>
</organism>
<protein>
    <submittedName>
        <fullName evidence="1">Uncharacterized protein</fullName>
    </submittedName>
</protein>